<dbReference type="InterPro" id="IPR039551">
    <property type="entry name" value="Cho/carn_acyl_trans"/>
</dbReference>
<dbReference type="RefSeq" id="XP_007867622.1">
    <property type="nucleotide sequence ID" value="XM_007869431.1"/>
</dbReference>
<feature type="domain" description="Choline/carnitine acyltransferase" evidence="6">
    <location>
        <begin position="36"/>
        <end position="657"/>
    </location>
</feature>
<dbReference type="OMA" id="FIKQQKC"/>
<dbReference type="InterPro" id="IPR042231">
    <property type="entry name" value="Cho/carn_acyl_trans_2"/>
</dbReference>
<evidence type="ECO:0000259" key="6">
    <source>
        <dbReference type="Pfam" id="PF00755"/>
    </source>
</evidence>
<comment type="similarity">
    <text evidence="1 5">Belongs to the carnitine/choline acetyltransferase family.</text>
</comment>
<dbReference type="KEGG" id="gtr:GLOTRDRAFT_139636"/>
<dbReference type="PANTHER" id="PTHR22589:SF107">
    <property type="entry name" value="CHOLINE_CARNITINE ACYLTRANSFERASE DOMAIN-CONTAINING PROTEIN"/>
    <property type="match status" value="1"/>
</dbReference>
<evidence type="ECO:0000256" key="1">
    <source>
        <dbReference type="ARBA" id="ARBA00005232"/>
    </source>
</evidence>
<dbReference type="GO" id="GO:0016746">
    <property type="term" value="F:acyltransferase activity"/>
    <property type="evidence" value="ECO:0007669"/>
    <property type="project" value="UniProtKB-KW"/>
</dbReference>
<feature type="active site" description="Proton acceptor" evidence="4">
    <location>
        <position position="382"/>
    </location>
</feature>
<dbReference type="AlphaFoldDB" id="S7Q492"/>
<dbReference type="STRING" id="670483.S7Q492"/>
<dbReference type="EMBL" id="KB469304">
    <property type="protein sequence ID" value="EPQ54332.1"/>
    <property type="molecule type" value="Genomic_DNA"/>
</dbReference>
<keyword evidence="3 5" id="KW-0012">Acyltransferase</keyword>
<name>S7Q492_GLOTA</name>
<dbReference type="GeneID" id="19304303"/>
<evidence type="ECO:0000313" key="7">
    <source>
        <dbReference type="EMBL" id="EPQ54332.1"/>
    </source>
</evidence>
<dbReference type="Proteomes" id="UP000030669">
    <property type="component" value="Unassembled WGS sequence"/>
</dbReference>
<keyword evidence="2 5" id="KW-0808">Transferase</keyword>
<evidence type="ECO:0000256" key="4">
    <source>
        <dbReference type="PIRSR" id="PIRSR600542-1"/>
    </source>
</evidence>
<evidence type="ECO:0000256" key="2">
    <source>
        <dbReference type="ARBA" id="ARBA00022679"/>
    </source>
</evidence>
<proteinExistence type="inferred from homology"/>
<dbReference type="HOGENOM" id="CLU_013513_5_0_1"/>
<dbReference type="InterPro" id="IPR023213">
    <property type="entry name" value="CAT-like_dom_sf"/>
</dbReference>
<dbReference type="OrthoDB" id="240216at2759"/>
<organism evidence="7 8">
    <name type="scientific">Gloeophyllum trabeum (strain ATCC 11539 / FP-39264 / Madison 617)</name>
    <name type="common">Brown rot fungus</name>
    <dbReference type="NCBI Taxonomy" id="670483"/>
    <lineage>
        <taxon>Eukaryota</taxon>
        <taxon>Fungi</taxon>
        <taxon>Dikarya</taxon>
        <taxon>Basidiomycota</taxon>
        <taxon>Agaricomycotina</taxon>
        <taxon>Agaricomycetes</taxon>
        <taxon>Gloeophyllales</taxon>
        <taxon>Gloeophyllaceae</taxon>
        <taxon>Gloeophyllum</taxon>
    </lineage>
</organism>
<gene>
    <name evidence="7" type="ORF">GLOTRDRAFT_139636</name>
</gene>
<dbReference type="eggNOG" id="KOG3717">
    <property type="taxonomic scope" value="Eukaryota"/>
</dbReference>
<dbReference type="PANTHER" id="PTHR22589">
    <property type="entry name" value="CARNITINE O-ACYLTRANSFERASE"/>
    <property type="match status" value="1"/>
</dbReference>
<keyword evidence="8" id="KW-1185">Reference proteome</keyword>
<dbReference type="SUPFAM" id="SSF52777">
    <property type="entry name" value="CoA-dependent acyltransferases"/>
    <property type="match status" value="2"/>
</dbReference>
<dbReference type="PROSITE" id="PS00440">
    <property type="entry name" value="ACYLTRANSF_C_2"/>
    <property type="match status" value="1"/>
</dbReference>
<dbReference type="Gene3D" id="3.30.559.70">
    <property type="entry name" value="Choline/Carnitine o-acyltransferase, domain 2"/>
    <property type="match status" value="1"/>
</dbReference>
<evidence type="ECO:0000256" key="3">
    <source>
        <dbReference type="ARBA" id="ARBA00023315"/>
    </source>
</evidence>
<protein>
    <submittedName>
        <fullName evidence="7">Acyltransferase ChoActase/COT/CPT</fullName>
    </submittedName>
</protein>
<accession>S7Q492</accession>
<dbReference type="Pfam" id="PF00755">
    <property type="entry name" value="Carn_acyltransf"/>
    <property type="match status" value="1"/>
</dbReference>
<dbReference type="InterPro" id="IPR000542">
    <property type="entry name" value="Carn_acyl_trans"/>
</dbReference>
<dbReference type="Gene3D" id="3.30.559.10">
    <property type="entry name" value="Chloramphenicol acetyltransferase-like domain"/>
    <property type="match status" value="1"/>
</dbReference>
<reference evidence="7 8" key="1">
    <citation type="journal article" date="2012" name="Science">
        <title>The Paleozoic origin of enzymatic lignin decomposition reconstructed from 31 fungal genomes.</title>
        <authorList>
            <person name="Floudas D."/>
            <person name="Binder M."/>
            <person name="Riley R."/>
            <person name="Barry K."/>
            <person name="Blanchette R.A."/>
            <person name="Henrissat B."/>
            <person name="Martinez A.T."/>
            <person name="Otillar R."/>
            <person name="Spatafora J.W."/>
            <person name="Yadav J.S."/>
            <person name="Aerts A."/>
            <person name="Benoit I."/>
            <person name="Boyd A."/>
            <person name="Carlson A."/>
            <person name="Copeland A."/>
            <person name="Coutinho P.M."/>
            <person name="de Vries R.P."/>
            <person name="Ferreira P."/>
            <person name="Findley K."/>
            <person name="Foster B."/>
            <person name="Gaskell J."/>
            <person name="Glotzer D."/>
            <person name="Gorecki P."/>
            <person name="Heitman J."/>
            <person name="Hesse C."/>
            <person name="Hori C."/>
            <person name="Igarashi K."/>
            <person name="Jurgens J.A."/>
            <person name="Kallen N."/>
            <person name="Kersten P."/>
            <person name="Kohler A."/>
            <person name="Kuees U."/>
            <person name="Kumar T.K.A."/>
            <person name="Kuo A."/>
            <person name="LaButti K."/>
            <person name="Larrondo L.F."/>
            <person name="Lindquist E."/>
            <person name="Ling A."/>
            <person name="Lombard V."/>
            <person name="Lucas S."/>
            <person name="Lundell T."/>
            <person name="Martin R."/>
            <person name="McLaughlin D.J."/>
            <person name="Morgenstern I."/>
            <person name="Morin E."/>
            <person name="Murat C."/>
            <person name="Nagy L.G."/>
            <person name="Nolan M."/>
            <person name="Ohm R.A."/>
            <person name="Patyshakuliyeva A."/>
            <person name="Rokas A."/>
            <person name="Ruiz-Duenas F.J."/>
            <person name="Sabat G."/>
            <person name="Salamov A."/>
            <person name="Samejima M."/>
            <person name="Schmutz J."/>
            <person name="Slot J.C."/>
            <person name="St John F."/>
            <person name="Stenlid J."/>
            <person name="Sun H."/>
            <person name="Sun S."/>
            <person name="Syed K."/>
            <person name="Tsang A."/>
            <person name="Wiebenga A."/>
            <person name="Young D."/>
            <person name="Pisabarro A."/>
            <person name="Eastwood D.C."/>
            <person name="Martin F."/>
            <person name="Cullen D."/>
            <person name="Grigoriev I.V."/>
            <person name="Hibbett D.S."/>
        </authorList>
    </citation>
    <scope>NUCLEOTIDE SEQUENCE [LARGE SCALE GENOMIC DNA]</scope>
    <source>
        <strain evidence="7 8">ATCC 11539</strain>
    </source>
</reference>
<sequence>MRQVQWEAERDITTCVTATDSKGDPSRSSTPRLQRLPVPELRATVERWLKSVEPFLLEAADHGGEDFEMALRKRSEALSDSQESLSVLQDRLLDLERKSPYNWLDDNIWTNTAYLERREPIMIHSNWWLAFYDDINVPSHATNERSFPHDIGITPWQVRRAAWLVHRLVDFKRRLEKQEIYAETTRAGIWYQHAFSKVFNMCRIPRLRCDGLSAAPSSARCQIFVMIHDWFYAVEVANQEGDPVPVHDIEARLRSIVKDVQERLRKAEKAVPVGVLSAVDRDTWARNQQHLLSLSPRNQEIFTVIKDSLFALSLDAYTYELADSSEGQGRYHRPERHSGDAVERDAHLHNVRSGINARNRFFDKSLTLIVENNARAGAMGEHAPVDALVPSIACEYAIVEGIDSKFFPNPDPATDFSYSDDGVAGWNRLDWVVDGAVEQACVVAEDAAKVIIADSDDSVLWFTDYGGDWIKERLKLSPDAYIQMALQLAWYRTRHCFTAVYETALTRLFLHGRTETIRSLTTESRAFVLAMLDPSALDTDRYRALCRAVQRHVVLTREAATGKGIDRHLLGLEFVRQPSEPTPALFEDPLYELSREWKLSTSGLSAGHLFKGTGFGSPYRDGYGINYLAGPEIIKFGIESKHSCLQTSTSTFKSALVDALADMKNISVRGINSTAARL</sequence>
<evidence type="ECO:0000313" key="8">
    <source>
        <dbReference type="Proteomes" id="UP000030669"/>
    </source>
</evidence>
<evidence type="ECO:0000256" key="5">
    <source>
        <dbReference type="RuleBase" id="RU003801"/>
    </source>
</evidence>